<feature type="domain" description="DUF4440" evidence="1">
    <location>
        <begin position="111"/>
        <end position="216"/>
    </location>
</feature>
<dbReference type="InterPro" id="IPR027843">
    <property type="entry name" value="DUF4440"/>
</dbReference>
<gene>
    <name evidence="2" type="ORF">QO005_000999</name>
</gene>
<dbReference type="SUPFAM" id="SSF54427">
    <property type="entry name" value="NTF2-like"/>
    <property type="match status" value="1"/>
</dbReference>
<dbReference type="InterPro" id="IPR032710">
    <property type="entry name" value="NTF2-like_dom_sf"/>
</dbReference>
<accession>A0ABU0IAE2</accession>
<comment type="caution">
    <text evidence="2">The sequence shown here is derived from an EMBL/GenBank/DDBJ whole genome shotgun (WGS) entry which is preliminary data.</text>
</comment>
<protein>
    <submittedName>
        <fullName evidence="2">Ketosteroid isomerase-like protein</fullName>
    </submittedName>
</protein>
<proteinExistence type="predicted"/>
<sequence>MLCKTLTAAGAQSGLRVSGSRRIVTQFLTIATDLPRLNMKREFLSRNSGANISVSRPTCAMANDRFGLTSVFRFAPSADVALVLDVAISAIEKTGNLGIFSEGKMHPEETLKQYQANINLHDFEKLVPIISSDAIFWFNDGSFCGLQQIRQAFEATWQNFPLEKYWLENLKWATYSDDAAACTYHFRWRAVIENRPIEGGGRGTTILRREKDIWKIVHEHLSQFPKE</sequence>
<dbReference type="Pfam" id="PF14534">
    <property type="entry name" value="DUF4440"/>
    <property type="match status" value="1"/>
</dbReference>
<dbReference type="RefSeq" id="WP_307156877.1">
    <property type="nucleotide sequence ID" value="NZ_JAUSWH010000002.1"/>
</dbReference>
<reference evidence="2 3" key="1">
    <citation type="submission" date="2023-07" db="EMBL/GenBank/DDBJ databases">
        <title>Genomic Encyclopedia of Type Strains, Phase IV (KMG-IV): sequencing the most valuable type-strain genomes for metagenomic binning, comparative biology and taxonomic classification.</title>
        <authorList>
            <person name="Goeker M."/>
        </authorList>
    </citation>
    <scope>NUCLEOTIDE SEQUENCE [LARGE SCALE GENOMIC DNA]</scope>
    <source>
        <strain evidence="2 3">DSM 100301</strain>
    </source>
</reference>
<dbReference type="Proteomes" id="UP001235269">
    <property type="component" value="Unassembled WGS sequence"/>
</dbReference>
<evidence type="ECO:0000259" key="1">
    <source>
        <dbReference type="Pfam" id="PF14534"/>
    </source>
</evidence>
<evidence type="ECO:0000313" key="3">
    <source>
        <dbReference type="Proteomes" id="UP001235269"/>
    </source>
</evidence>
<keyword evidence="3" id="KW-1185">Reference proteome</keyword>
<dbReference type="Gene3D" id="3.10.450.50">
    <property type="match status" value="1"/>
</dbReference>
<evidence type="ECO:0000313" key="2">
    <source>
        <dbReference type="EMBL" id="MDQ0454672.1"/>
    </source>
</evidence>
<dbReference type="EMBL" id="JAUSWH010000002">
    <property type="protein sequence ID" value="MDQ0454672.1"/>
    <property type="molecule type" value="Genomic_DNA"/>
</dbReference>
<organism evidence="2 3">
    <name type="scientific">Rhizobium paknamense</name>
    <dbReference type="NCBI Taxonomy" id="1206817"/>
    <lineage>
        <taxon>Bacteria</taxon>
        <taxon>Pseudomonadati</taxon>
        <taxon>Pseudomonadota</taxon>
        <taxon>Alphaproteobacteria</taxon>
        <taxon>Hyphomicrobiales</taxon>
        <taxon>Rhizobiaceae</taxon>
        <taxon>Rhizobium/Agrobacterium group</taxon>
        <taxon>Rhizobium</taxon>
    </lineage>
</organism>
<name>A0ABU0IAE2_9HYPH</name>